<name>C5R9Z0_WEIPA</name>
<dbReference type="InterPro" id="IPR003593">
    <property type="entry name" value="AAA+_ATPase"/>
</dbReference>
<dbReference type="Gene3D" id="3.30.70.260">
    <property type="match status" value="1"/>
</dbReference>
<evidence type="ECO:0000313" key="13">
    <source>
        <dbReference type="Proteomes" id="UP000004528"/>
    </source>
</evidence>
<feature type="domain" description="ABC transporter" evidence="11">
    <location>
        <begin position="22"/>
        <end position="259"/>
    </location>
</feature>
<dbReference type="PANTHER" id="PTHR43166">
    <property type="entry name" value="AMINO ACID IMPORT ATP-BINDING PROTEIN"/>
    <property type="match status" value="1"/>
</dbReference>
<comment type="caution">
    <text evidence="12">The sequence shown here is derived from an EMBL/GenBank/DDBJ whole genome shotgun (WGS) entry which is preliminary data.</text>
</comment>
<dbReference type="InterPro" id="IPR045865">
    <property type="entry name" value="ACT-like_dom_sf"/>
</dbReference>
<dbReference type="InterPro" id="IPR017871">
    <property type="entry name" value="ABC_transporter-like_CS"/>
</dbReference>
<reference evidence="12 13" key="1">
    <citation type="submission" date="2009-04" db="EMBL/GenBank/DDBJ databases">
        <authorList>
            <person name="Qin X."/>
            <person name="Bachman B."/>
            <person name="Battles P."/>
            <person name="Bell A."/>
            <person name="Bess C."/>
            <person name="Bickham C."/>
            <person name="Chaboub L."/>
            <person name="Chen D."/>
            <person name="Coyle M."/>
            <person name="Deiros D.R."/>
            <person name="Dinh H."/>
            <person name="Forbes L."/>
            <person name="Fowler G."/>
            <person name="Francisco L."/>
            <person name="Fu Q."/>
            <person name="Gubbala S."/>
            <person name="Hale W."/>
            <person name="Han Y."/>
            <person name="Hemphill L."/>
            <person name="Highlander S.K."/>
            <person name="Hirani K."/>
            <person name="Hogues M."/>
            <person name="Jackson L."/>
            <person name="Jakkamsetti A."/>
            <person name="Javaid M."/>
            <person name="Jiang H."/>
            <person name="Korchina V."/>
            <person name="Kovar C."/>
            <person name="Lara F."/>
            <person name="Lee S."/>
            <person name="Mata R."/>
            <person name="Mathew T."/>
            <person name="Moen C."/>
            <person name="Morales K."/>
            <person name="Munidasa M."/>
            <person name="Nazareth L."/>
            <person name="Ngo R."/>
            <person name="Nguyen L."/>
            <person name="Okwuonu G."/>
            <person name="Ongeri F."/>
            <person name="Patil S."/>
            <person name="Petrosino J."/>
            <person name="Pham C."/>
            <person name="Pham P."/>
            <person name="Pu L.-L."/>
            <person name="Puazo M."/>
            <person name="Raj R."/>
            <person name="Reid J."/>
            <person name="Rouhana J."/>
            <person name="Saada N."/>
            <person name="Shang Y."/>
            <person name="Simmons D."/>
            <person name="Thornton R."/>
            <person name="Warren J."/>
            <person name="Weissenberger G."/>
            <person name="Zhang J."/>
            <person name="Zhang L."/>
            <person name="Zhou C."/>
            <person name="Zhu D."/>
            <person name="Muzny D."/>
            <person name="Worley K."/>
            <person name="Gibbs R."/>
        </authorList>
    </citation>
    <scope>NUCLEOTIDE SEQUENCE [LARGE SCALE GENOMIC DNA]</scope>
    <source>
        <strain evidence="12 13">ATCC 33313</strain>
    </source>
</reference>
<keyword evidence="8" id="KW-0472">Membrane</keyword>
<dbReference type="PROSITE" id="PS00211">
    <property type="entry name" value="ABC_TRANSPORTER_1"/>
    <property type="match status" value="1"/>
</dbReference>
<dbReference type="FunFam" id="3.40.50.300:FF:000056">
    <property type="entry name" value="Cell division ATP-binding protein FtsE"/>
    <property type="match status" value="1"/>
</dbReference>
<evidence type="ECO:0000256" key="3">
    <source>
        <dbReference type="ARBA" id="ARBA00022475"/>
    </source>
</evidence>
<evidence type="ECO:0000256" key="1">
    <source>
        <dbReference type="ARBA" id="ARBA00005417"/>
    </source>
</evidence>
<keyword evidence="3" id="KW-1003">Cell membrane</keyword>
<dbReference type="Gene3D" id="3.40.50.300">
    <property type="entry name" value="P-loop containing nucleotide triphosphate hydrolases"/>
    <property type="match status" value="1"/>
</dbReference>
<comment type="function">
    <text evidence="10">Part of the ABC transporter FtsEX involved in cellular division. Has ATPase activity. Essential for cell division and viability.</text>
</comment>
<dbReference type="InterPro" id="IPR050086">
    <property type="entry name" value="MetN_ABC_transporter-like"/>
</dbReference>
<comment type="catalytic activity">
    <reaction evidence="9">
        <text>ATP + H2O = ADP + phosphate + H(+)</text>
        <dbReference type="Rhea" id="RHEA:13065"/>
        <dbReference type="ChEBI" id="CHEBI:15377"/>
        <dbReference type="ChEBI" id="CHEBI:15378"/>
        <dbReference type="ChEBI" id="CHEBI:30616"/>
        <dbReference type="ChEBI" id="CHEBI:43474"/>
        <dbReference type="ChEBI" id="CHEBI:456216"/>
    </reaction>
</comment>
<evidence type="ECO:0000259" key="11">
    <source>
        <dbReference type="PROSITE" id="PS50893"/>
    </source>
</evidence>
<dbReference type="CDD" id="cd03258">
    <property type="entry name" value="ABC_MetN_methionine_transporter"/>
    <property type="match status" value="1"/>
</dbReference>
<evidence type="ECO:0000256" key="10">
    <source>
        <dbReference type="ARBA" id="ARBA00055994"/>
    </source>
</evidence>
<dbReference type="SUPFAM" id="SSF52540">
    <property type="entry name" value="P-loop containing nucleoside triphosphate hydrolases"/>
    <property type="match status" value="1"/>
</dbReference>
<dbReference type="Proteomes" id="UP000004528">
    <property type="component" value="Unassembled WGS sequence"/>
</dbReference>
<dbReference type="Pfam" id="PF00005">
    <property type="entry name" value="ABC_tran"/>
    <property type="match status" value="1"/>
</dbReference>
<evidence type="ECO:0000256" key="6">
    <source>
        <dbReference type="ARBA" id="ARBA00022967"/>
    </source>
</evidence>
<dbReference type="AlphaFoldDB" id="C5R9Z0"/>
<evidence type="ECO:0000256" key="9">
    <source>
        <dbReference type="ARBA" id="ARBA00049360"/>
    </source>
</evidence>
<gene>
    <name evidence="12" type="ORF">HMPREF0877_0785</name>
</gene>
<evidence type="ECO:0000256" key="5">
    <source>
        <dbReference type="ARBA" id="ARBA00022840"/>
    </source>
</evidence>
<dbReference type="InterPro" id="IPR027417">
    <property type="entry name" value="P-loop_NTPase"/>
</dbReference>
<organism evidence="12 13">
    <name type="scientific">Weissella paramesenteroides ATCC 33313</name>
    <dbReference type="NCBI Taxonomy" id="585506"/>
    <lineage>
        <taxon>Bacteria</taxon>
        <taxon>Bacillati</taxon>
        <taxon>Bacillota</taxon>
        <taxon>Bacilli</taxon>
        <taxon>Lactobacillales</taxon>
        <taxon>Lactobacillaceae</taxon>
        <taxon>Weissella</taxon>
    </lineage>
</organism>
<keyword evidence="7" id="KW-0029">Amino-acid transport</keyword>
<proteinExistence type="inferred from homology"/>
<dbReference type="Pfam" id="PF09383">
    <property type="entry name" value="NIL"/>
    <property type="match status" value="1"/>
</dbReference>
<dbReference type="GO" id="GO:0016887">
    <property type="term" value="F:ATP hydrolysis activity"/>
    <property type="evidence" value="ECO:0007669"/>
    <property type="project" value="InterPro"/>
</dbReference>
<dbReference type="eggNOG" id="COG1135">
    <property type="taxonomic scope" value="Bacteria"/>
</dbReference>
<dbReference type="GO" id="GO:0005524">
    <property type="term" value="F:ATP binding"/>
    <property type="evidence" value="ECO:0007669"/>
    <property type="project" value="UniProtKB-KW"/>
</dbReference>
<dbReference type="EMBL" id="ACKU01000010">
    <property type="protein sequence ID" value="EER75012.1"/>
    <property type="molecule type" value="Genomic_DNA"/>
</dbReference>
<keyword evidence="2" id="KW-0813">Transport</keyword>
<dbReference type="HOGENOM" id="CLU_000604_1_3_9"/>
<keyword evidence="13" id="KW-1185">Reference proteome</keyword>
<dbReference type="PROSITE" id="PS50893">
    <property type="entry name" value="ABC_TRANSPORTER_2"/>
    <property type="match status" value="1"/>
</dbReference>
<evidence type="ECO:0000256" key="2">
    <source>
        <dbReference type="ARBA" id="ARBA00022448"/>
    </source>
</evidence>
<dbReference type="GO" id="GO:0005886">
    <property type="term" value="C:plasma membrane"/>
    <property type="evidence" value="ECO:0007669"/>
    <property type="project" value="UniProtKB-ARBA"/>
</dbReference>
<keyword evidence="5 12" id="KW-0067">ATP-binding</keyword>
<dbReference type="SMART" id="SM00930">
    <property type="entry name" value="NIL"/>
    <property type="match status" value="1"/>
</dbReference>
<keyword evidence="6" id="KW-1278">Translocase</keyword>
<comment type="similarity">
    <text evidence="1">Belongs to the ABC transporter superfamily.</text>
</comment>
<dbReference type="SUPFAM" id="SSF55021">
    <property type="entry name" value="ACT-like"/>
    <property type="match status" value="1"/>
</dbReference>
<evidence type="ECO:0000256" key="8">
    <source>
        <dbReference type="ARBA" id="ARBA00023136"/>
    </source>
</evidence>
<dbReference type="SMART" id="SM00382">
    <property type="entry name" value="AAA"/>
    <property type="match status" value="1"/>
</dbReference>
<protein>
    <submittedName>
        <fullName evidence="12">ABC transporter, ATP-binding protein</fullName>
    </submittedName>
</protein>
<accession>C5R9Z0</accession>
<sequence>MSVIKQIKEEPAMGVADIAIDLQDINVTFKRKNETVTAVDNVSLQVKKGSIYGIIGYSGAGKSTLVRVINLLQRPTSGKVTVSGKDLQQLTDKKLRGVRQKVGMIFQHFNLLRSRTVLNNVEYPLLSRKISRKQRQDKALELLKLVGLSEYAQSYPEELSGGQKQRVAIARALANDPDILISDEATSALDPQTTESILKLLKKLNDELDLTIVLITHEMQVIKSVCQEVAVMENGQIIERGPVGDLFTEPKQPLTKKFVESAANVTEMRQQIVEDKLVEKLQPNERLLYLRFSSQSTSESVISELAIQYDVKANIIFANVQKVAQLSLGYMLVILSTADGQFDQTFHYLETADVKVTDFSNDVRKKGAAYVS</sequence>
<evidence type="ECO:0000313" key="12">
    <source>
        <dbReference type="EMBL" id="EER75012.1"/>
    </source>
</evidence>
<dbReference type="GO" id="GO:0006865">
    <property type="term" value="P:amino acid transport"/>
    <property type="evidence" value="ECO:0007669"/>
    <property type="project" value="UniProtKB-KW"/>
</dbReference>
<evidence type="ECO:0000256" key="4">
    <source>
        <dbReference type="ARBA" id="ARBA00022741"/>
    </source>
</evidence>
<dbReference type="InterPro" id="IPR018449">
    <property type="entry name" value="NIL_domain"/>
</dbReference>
<dbReference type="InterPro" id="IPR003439">
    <property type="entry name" value="ABC_transporter-like_ATP-bd"/>
</dbReference>
<dbReference type="STRING" id="585506.HMPREF0877_0785"/>
<evidence type="ECO:0000256" key="7">
    <source>
        <dbReference type="ARBA" id="ARBA00022970"/>
    </source>
</evidence>
<dbReference type="InterPro" id="IPR041701">
    <property type="entry name" value="MetN_ABC"/>
</dbReference>
<dbReference type="PANTHER" id="PTHR43166:SF30">
    <property type="entry name" value="METHIONINE IMPORT ATP-BINDING PROTEIN METN"/>
    <property type="match status" value="1"/>
</dbReference>
<keyword evidence="4" id="KW-0547">Nucleotide-binding</keyword>